<evidence type="ECO:0000313" key="19">
    <source>
        <dbReference type="EMBL" id="PWY64711.1"/>
    </source>
</evidence>
<dbReference type="GO" id="GO:0051301">
    <property type="term" value="P:cell division"/>
    <property type="evidence" value="ECO:0007669"/>
    <property type="project" value="UniProtKB-KW"/>
</dbReference>
<reference evidence="19 20" key="1">
    <citation type="submission" date="2016-12" db="EMBL/GenBank/DDBJ databases">
        <title>The genomes of Aspergillus section Nigri reveals drivers in fungal speciation.</title>
        <authorList>
            <consortium name="DOE Joint Genome Institute"/>
            <person name="Vesth T.C."/>
            <person name="Nybo J."/>
            <person name="Theobald S."/>
            <person name="Brandl J."/>
            <person name="Frisvad J.C."/>
            <person name="Nielsen K.F."/>
            <person name="Lyhne E.K."/>
            <person name="Kogle M.E."/>
            <person name="Kuo A."/>
            <person name="Riley R."/>
            <person name="Clum A."/>
            <person name="Nolan M."/>
            <person name="Lipzen A."/>
            <person name="Salamov A."/>
            <person name="Henrissat B."/>
            <person name="Wiebenga A."/>
            <person name="De Vries R.P."/>
            <person name="Grigoriev I.V."/>
            <person name="Mortensen U.H."/>
            <person name="Andersen M.R."/>
            <person name="Baker S.E."/>
        </authorList>
    </citation>
    <scope>NUCLEOTIDE SEQUENCE [LARGE SCALE GENOMIC DNA]</scope>
    <source>
        <strain evidence="19 20">CBS 117.55</strain>
    </source>
</reference>
<dbReference type="Proteomes" id="UP000247233">
    <property type="component" value="Unassembled WGS sequence"/>
</dbReference>
<evidence type="ECO:0000256" key="14">
    <source>
        <dbReference type="ARBA" id="ARBA00023242"/>
    </source>
</evidence>
<evidence type="ECO:0000256" key="3">
    <source>
        <dbReference type="ARBA" id="ARBA00004629"/>
    </source>
</evidence>
<comment type="subcellular location">
    <subcellularLocation>
        <location evidence="3">Chromosome</location>
        <location evidence="3">Centromere</location>
        <location evidence="3">Kinetochore</location>
    </subcellularLocation>
    <subcellularLocation>
        <location evidence="2">Cytoplasm</location>
        <location evidence="2">Cytoskeleton</location>
        <location evidence="2">Spindle</location>
    </subcellularLocation>
    <subcellularLocation>
        <location evidence="1">Nucleus</location>
    </subcellularLocation>
</comment>
<evidence type="ECO:0000313" key="20">
    <source>
        <dbReference type="Proteomes" id="UP000247233"/>
    </source>
</evidence>
<keyword evidence="8" id="KW-0132">Cell division</keyword>
<feature type="region of interest" description="Disordered" evidence="18">
    <location>
        <begin position="1"/>
        <end position="25"/>
    </location>
</feature>
<evidence type="ECO:0000256" key="6">
    <source>
        <dbReference type="ARBA" id="ARBA00022454"/>
    </source>
</evidence>
<dbReference type="STRING" id="1448321.A0A317UTC6"/>
<evidence type="ECO:0000256" key="9">
    <source>
        <dbReference type="ARBA" id="ARBA00022701"/>
    </source>
</evidence>
<keyword evidence="15" id="KW-0131">Cell cycle</keyword>
<keyword evidence="9" id="KW-0493">Microtubule</keyword>
<dbReference type="AlphaFoldDB" id="A0A317UTC6"/>
<dbReference type="RefSeq" id="XP_025394317.1">
    <property type="nucleotide sequence ID" value="XM_025544463.1"/>
</dbReference>
<feature type="compositionally biased region" description="Polar residues" evidence="18">
    <location>
        <begin position="16"/>
        <end position="25"/>
    </location>
</feature>
<gene>
    <name evidence="19" type="ORF">BO70DRAFT_366934</name>
</gene>
<comment type="similarity">
    <text evidence="4">Belongs to the DASH complex DAD2 family.</text>
</comment>
<organism evidence="19 20">
    <name type="scientific">Aspergillus heteromorphus CBS 117.55</name>
    <dbReference type="NCBI Taxonomy" id="1448321"/>
    <lineage>
        <taxon>Eukaryota</taxon>
        <taxon>Fungi</taxon>
        <taxon>Dikarya</taxon>
        <taxon>Ascomycota</taxon>
        <taxon>Pezizomycotina</taxon>
        <taxon>Eurotiomycetes</taxon>
        <taxon>Eurotiomycetidae</taxon>
        <taxon>Eurotiales</taxon>
        <taxon>Aspergillaceae</taxon>
        <taxon>Aspergillus</taxon>
        <taxon>Aspergillus subgen. Circumdati</taxon>
    </lineage>
</organism>
<evidence type="ECO:0000256" key="17">
    <source>
        <dbReference type="ARBA" id="ARBA00030568"/>
    </source>
</evidence>
<evidence type="ECO:0000256" key="2">
    <source>
        <dbReference type="ARBA" id="ARBA00004186"/>
    </source>
</evidence>
<evidence type="ECO:0000256" key="11">
    <source>
        <dbReference type="ARBA" id="ARBA00022829"/>
    </source>
</evidence>
<proteinExistence type="inferred from homology"/>
<dbReference type="OrthoDB" id="3230169at2759"/>
<evidence type="ECO:0000256" key="15">
    <source>
        <dbReference type="ARBA" id="ARBA00023306"/>
    </source>
</evidence>
<keyword evidence="12" id="KW-0995">Kinetochore</keyword>
<evidence type="ECO:0000256" key="5">
    <source>
        <dbReference type="ARBA" id="ARBA00020260"/>
    </source>
</evidence>
<protein>
    <recommendedName>
        <fullName evidence="5">DASH complex subunit DAD2</fullName>
    </recommendedName>
    <alternativeName>
        <fullName evidence="17">Outer kinetochore protein DAD2</fullName>
    </alternativeName>
</protein>
<dbReference type="PANTHER" id="PTHR28036">
    <property type="entry name" value="DASH COMPLEX SUBUNIT DAD2"/>
    <property type="match status" value="1"/>
</dbReference>
<keyword evidence="11" id="KW-0159">Chromosome partition</keyword>
<keyword evidence="14" id="KW-0539">Nucleus</keyword>
<evidence type="ECO:0000256" key="10">
    <source>
        <dbReference type="ARBA" id="ARBA00022776"/>
    </source>
</evidence>
<sequence>MAFVSRHASTLPPGASATSSLRLPNQHSNITQQQSSLLASRIALKRAELDNLRQLCEMSGTLALQMQALENKIGTLKDGAQAVACVLANWDNVLRAINMASSKAVGLNTQTGLTLDPANKNMHQTSSMPATLVRIPVSQQEKPSGE</sequence>
<comment type="caution">
    <text evidence="19">The sequence shown here is derived from an EMBL/GenBank/DDBJ whole genome shotgun (WGS) entry which is preliminary data.</text>
</comment>
<evidence type="ECO:0000256" key="18">
    <source>
        <dbReference type="SAM" id="MobiDB-lite"/>
    </source>
</evidence>
<evidence type="ECO:0000256" key="12">
    <source>
        <dbReference type="ARBA" id="ARBA00022838"/>
    </source>
</evidence>
<dbReference type="PANTHER" id="PTHR28036:SF1">
    <property type="entry name" value="DASH COMPLEX SUBUNIT DAD2"/>
    <property type="match status" value="1"/>
</dbReference>
<evidence type="ECO:0000256" key="13">
    <source>
        <dbReference type="ARBA" id="ARBA00023212"/>
    </source>
</evidence>
<keyword evidence="7" id="KW-0963">Cytoplasm</keyword>
<dbReference type="GO" id="GO:0000278">
    <property type="term" value="P:mitotic cell cycle"/>
    <property type="evidence" value="ECO:0007669"/>
    <property type="project" value="InterPro"/>
</dbReference>
<dbReference type="GO" id="GO:0008608">
    <property type="term" value="P:attachment of spindle microtubules to kinetochore"/>
    <property type="evidence" value="ECO:0007669"/>
    <property type="project" value="TreeGrafter"/>
</dbReference>
<keyword evidence="13" id="KW-0206">Cytoskeleton</keyword>
<keyword evidence="20" id="KW-1185">Reference proteome</keyword>
<dbReference type="VEuPathDB" id="FungiDB:BO70DRAFT_366934"/>
<keyword evidence="16" id="KW-0137">Centromere</keyword>
<evidence type="ECO:0000256" key="4">
    <source>
        <dbReference type="ARBA" id="ARBA00005501"/>
    </source>
</evidence>
<evidence type="ECO:0000256" key="16">
    <source>
        <dbReference type="ARBA" id="ARBA00023328"/>
    </source>
</evidence>
<dbReference type="GO" id="GO:0042729">
    <property type="term" value="C:DASH complex"/>
    <property type="evidence" value="ECO:0007669"/>
    <property type="project" value="InterPro"/>
</dbReference>
<dbReference type="GO" id="GO:1990023">
    <property type="term" value="C:mitotic spindle midzone"/>
    <property type="evidence" value="ECO:0007669"/>
    <property type="project" value="TreeGrafter"/>
</dbReference>
<evidence type="ECO:0000256" key="1">
    <source>
        <dbReference type="ARBA" id="ARBA00004123"/>
    </source>
</evidence>
<dbReference type="GO" id="GO:0044732">
    <property type="term" value="C:mitotic spindle pole body"/>
    <property type="evidence" value="ECO:0007669"/>
    <property type="project" value="TreeGrafter"/>
</dbReference>
<dbReference type="Pfam" id="PF08654">
    <property type="entry name" value="DASH_Dad2"/>
    <property type="match status" value="1"/>
</dbReference>
<dbReference type="GeneID" id="37066700"/>
<accession>A0A317UTC6</accession>
<name>A0A317UTC6_9EURO</name>
<evidence type="ECO:0000256" key="8">
    <source>
        <dbReference type="ARBA" id="ARBA00022618"/>
    </source>
</evidence>
<keyword evidence="6" id="KW-0158">Chromosome</keyword>
<dbReference type="EMBL" id="MSFL01000058">
    <property type="protein sequence ID" value="PWY64711.1"/>
    <property type="molecule type" value="Genomic_DNA"/>
</dbReference>
<keyword evidence="10" id="KW-0498">Mitosis</keyword>
<dbReference type="InterPro" id="IPR013963">
    <property type="entry name" value="DASH_Dad2"/>
</dbReference>
<dbReference type="GO" id="GO:0005874">
    <property type="term" value="C:microtubule"/>
    <property type="evidence" value="ECO:0007669"/>
    <property type="project" value="UniProtKB-KW"/>
</dbReference>
<evidence type="ECO:0000256" key="7">
    <source>
        <dbReference type="ARBA" id="ARBA00022490"/>
    </source>
</evidence>